<name>A0A975DLV0_9GAMM</name>
<gene>
    <name evidence="3" type="ORF">J5O05_08565</name>
</gene>
<feature type="domain" description="Amidohydrolase-related" evidence="2">
    <location>
        <begin position="4"/>
        <end position="276"/>
    </location>
</feature>
<dbReference type="PANTHER" id="PTHR43569:SF2">
    <property type="entry name" value="AMIDOHYDROLASE-RELATED DOMAIN-CONTAINING PROTEIN"/>
    <property type="match status" value="1"/>
</dbReference>
<evidence type="ECO:0000313" key="3">
    <source>
        <dbReference type="EMBL" id="QTH72801.1"/>
    </source>
</evidence>
<evidence type="ECO:0000256" key="1">
    <source>
        <dbReference type="ARBA" id="ARBA00038310"/>
    </source>
</evidence>
<dbReference type="RefSeq" id="WP_208844424.1">
    <property type="nucleotide sequence ID" value="NZ_CP072133.1"/>
</dbReference>
<dbReference type="AlphaFoldDB" id="A0A975DLV0"/>
<evidence type="ECO:0000313" key="4">
    <source>
        <dbReference type="Proteomes" id="UP000664904"/>
    </source>
</evidence>
<keyword evidence="4" id="KW-1185">Reference proteome</keyword>
<dbReference type="Proteomes" id="UP000664904">
    <property type="component" value="Chromosome"/>
</dbReference>
<dbReference type="EMBL" id="CP072133">
    <property type="protein sequence ID" value="QTH72801.1"/>
    <property type="molecule type" value="Genomic_DNA"/>
</dbReference>
<sequence>MDIIDPHLHFFALQEGNYSWLVDSTPPPWKNLDKIKQDHGLKDIQNVALFALKGIVHIEAGFDNVHPERELQWLEKTLGQFPFKAIAYCPIDAEPNEFLQRLEKMPKDALIGIRDITENEDYQRLLSPNVLANLASLSERSLIWEAQGHFGLELARKTLLKLALTCPALRIVVTHFGLLEESENVPDVLQELASAPNIWIKYSGQEMLSNPVETKKAFELLVATFGEDRIMLASNYPVCLQQMTYEKMWQQYLTSWPSPSSFNKVAYLNAKKCYGL</sequence>
<dbReference type="InterPro" id="IPR006680">
    <property type="entry name" value="Amidohydro-rel"/>
</dbReference>
<dbReference type="GO" id="GO:0016787">
    <property type="term" value="F:hydrolase activity"/>
    <property type="evidence" value="ECO:0007669"/>
    <property type="project" value="InterPro"/>
</dbReference>
<dbReference type="Pfam" id="PF04909">
    <property type="entry name" value="Amidohydro_2"/>
    <property type="match status" value="1"/>
</dbReference>
<protein>
    <submittedName>
        <fullName evidence="3">Amidohydrolase family protein</fullName>
    </submittedName>
</protein>
<dbReference type="KEGG" id="pxi:J5O05_08565"/>
<dbReference type="PANTHER" id="PTHR43569">
    <property type="entry name" value="AMIDOHYDROLASE"/>
    <property type="match status" value="1"/>
</dbReference>
<proteinExistence type="inferred from homology"/>
<dbReference type="SUPFAM" id="SSF51556">
    <property type="entry name" value="Metallo-dependent hydrolases"/>
    <property type="match status" value="1"/>
</dbReference>
<organism evidence="3 4">
    <name type="scientific">Pseudoalteromonas xiamenensis</name>
    <dbReference type="NCBI Taxonomy" id="882626"/>
    <lineage>
        <taxon>Bacteria</taxon>
        <taxon>Pseudomonadati</taxon>
        <taxon>Pseudomonadota</taxon>
        <taxon>Gammaproteobacteria</taxon>
        <taxon>Alteromonadales</taxon>
        <taxon>Pseudoalteromonadaceae</taxon>
        <taxon>Pseudoalteromonas</taxon>
    </lineage>
</organism>
<dbReference type="InterPro" id="IPR052350">
    <property type="entry name" value="Metallo-dep_Lactonases"/>
</dbReference>
<dbReference type="InterPro" id="IPR032466">
    <property type="entry name" value="Metal_Hydrolase"/>
</dbReference>
<dbReference type="Gene3D" id="3.20.20.140">
    <property type="entry name" value="Metal-dependent hydrolases"/>
    <property type="match status" value="1"/>
</dbReference>
<comment type="similarity">
    <text evidence="1">Belongs to the metallo-dependent hydrolases superfamily.</text>
</comment>
<reference evidence="3" key="1">
    <citation type="submission" date="2021-03" db="EMBL/GenBank/DDBJ databases">
        <title>Complete Genome of Pseudoalteromonas xiamenensis STKMTI.2, a new potential marine bacterium producing anti-Vibrio compounds.</title>
        <authorList>
            <person name="Handayani D.P."/>
            <person name="Isnansetyo A."/>
            <person name="Istiqomah I."/>
            <person name="Jumina J."/>
        </authorList>
    </citation>
    <scope>NUCLEOTIDE SEQUENCE</scope>
    <source>
        <strain evidence="3">STKMTI.2</strain>
    </source>
</reference>
<accession>A0A975DLV0</accession>
<evidence type="ECO:0000259" key="2">
    <source>
        <dbReference type="Pfam" id="PF04909"/>
    </source>
</evidence>